<comment type="caution">
    <text evidence="2">The sequence shown here is derived from an EMBL/GenBank/DDBJ whole genome shotgun (WGS) entry which is preliminary data.</text>
</comment>
<gene>
    <name evidence="2" type="ORF">VA596_43695</name>
</gene>
<name>A0ABU5RJN4_9PSEU</name>
<evidence type="ECO:0000313" key="3">
    <source>
        <dbReference type="Proteomes" id="UP001304298"/>
    </source>
</evidence>
<evidence type="ECO:0000256" key="1">
    <source>
        <dbReference type="SAM" id="Phobius"/>
    </source>
</evidence>
<keyword evidence="1" id="KW-0472">Membrane</keyword>
<reference evidence="2 3" key="1">
    <citation type="submission" date="2023-12" db="EMBL/GenBank/DDBJ databases">
        <title>Amycolatopsis sp. V23-08.</title>
        <authorList>
            <person name="Somphong A."/>
        </authorList>
    </citation>
    <scope>NUCLEOTIDE SEQUENCE [LARGE SCALE GENOMIC DNA]</scope>
    <source>
        <strain evidence="2 3">V23-08</strain>
    </source>
</reference>
<proteinExistence type="predicted"/>
<feature type="transmembrane region" description="Helical" evidence="1">
    <location>
        <begin position="12"/>
        <end position="32"/>
    </location>
</feature>
<sequence length="74" mass="7718">MSGALVKRAANVAGALAITWGTCFLMTLPFGLSDLGFSLIFATALTAAIHLVVGAGILVKRGWDALKRRWAATS</sequence>
<organism evidence="2 3">
    <name type="scientific">Amycolatopsis heterodermiae</name>
    <dbReference type="NCBI Taxonomy" id="3110235"/>
    <lineage>
        <taxon>Bacteria</taxon>
        <taxon>Bacillati</taxon>
        <taxon>Actinomycetota</taxon>
        <taxon>Actinomycetes</taxon>
        <taxon>Pseudonocardiales</taxon>
        <taxon>Pseudonocardiaceae</taxon>
        <taxon>Amycolatopsis</taxon>
    </lineage>
</organism>
<accession>A0ABU5RJN4</accession>
<keyword evidence="1" id="KW-0812">Transmembrane</keyword>
<evidence type="ECO:0000313" key="2">
    <source>
        <dbReference type="EMBL" id="MEA5366497.1"/>
    </source>
</evidence>
<keyword evidence="1" id="KW-1133">Transmembrane helix</keyword>
<dbReference type="RefSeq" id="WP_323335775.1">
    <property type="nucleotide sequence ID" value="NZ_JAYFSI010000016.1"/>
</dbReference>
<keyword evidence="3" id="KW-1185">Reference proteome</keyword>
<protein>
    <submittedName>
        <fullName evidence="2">Uncharacterized protein</fullName>
    </submittedName>
</protein>
<dbReference type="Proteomes" id="UP001304298">
    <property type="component" value="Unassembled WGS sequence"/>
</dbReference>
<feature type="transmembrane region" description="Helical" evidence="1">
    <location>
        <begin position="38"/>
        <end position="59"/>
    </location>
</feature>
<dbReference type="EMBL" id="JAYFSI010000016">
    <property type="protein sequence ID" value="MEA5366497.1"/>
    <property type="molecule type" value="Genomic_DNA"/>
</dbReference>